<evidence type="ECO:0000256" key="8">
    <source>
        <dbReference type="ARBA" id="ARBA00023022"/>
    </source>
</evidence>
<dbReference type="SUPFAM" id="SSF56837">
    <property type="entry name" value="Colicin"/>
    <property type="match status" value="1"/>
</dbReference>
<comment type="subcellular location">
    <subcellularLocation>
        <location evidence="3">Membrane</location>
    </subcellularLocation>
</comment>
<proteinExistence type="inferred from homology"/>
<feature type="compositionally biased region" description="Gly residues" evidence="12">
    <location>
        <begin position="47"/>
        <end position="66"/>
    </location>
</feature>
<reference evidence="14" key="1">
    <citation type="journal article" date="2004" name="J. Bacteriol.">
        <title>Chimeric Nature of Two Plasmids of Hafnia alvei Encoding the Bacteriocins Alveicins A and B.</title>
        <authorList>
            <person name="Wertz J.E."/>
            <person name="Riley M.A."/>
        </authorList>
    </citation>
    <scope>NUCLEOTIDE SEQUENCE</scope>
    <source>
        <strain evidence="14">MISC230</strain>
        <plasmid evidence="14">pAlvA</plasmid>
    </source>
</reference>
<dbReference type="GO" id="GO:0140911">
    <property type="term" value="F:pore-forming activity"/>
    <property type="evidence" value="ECO:0007669"/>
    <property type="project" value="InterPro"/>
</dbReference>
<comment type="similarity">
    <text evidence="4">Belongs to the channel forming colicin family.</text>
</comment>
<dbReference type="Gene3D" id="1.10.490.30">
    <property type="entry name" value="Colicin"/>
    <property type="match status" value="1"/>
</dbReference>
<feature type="region of interest" description="Disordered" evidence="12">
    <location>
        <begin position="131"/>
        <end position="156"/>
    </location>
</feature>
<evidence type="ECO:0000256" key="11">
    <source>
        <dbReference type="SAM" id="Coils"/>
    </source>
</evidence>
<evidence type="ECO:0000256" key="3">
    <source>
        <dbReference type="ARBA" id="ARBA00004370"/>
    </source>
</evidence>
<dbReference type="AlphaFoldDB" id="Q6WRX0"/>
<evidence type="ECO:0000256" key="4">
    <source>
        <dbReference type="ARBA" id="ARBA00007595"/>
    </source>
</evidence>
<keyword evidence="5" id="KW-0929">Antimicrobial</keyword>
<dbReference type="GO" id="GO:0031640">
    <property type="term" value="P:killing of cells of another organism"/>
    <property type="evidence" value="ECO:0007669"/>
    <property type="project" value="UniProtKB-KW"/>
</dbReference>
<dbReference type="Pfam" id="PF01024">
    <property type="entry name" value="Colicin"/>
    <property type="match status" value="1"/>
</dbReference>
<evidence type="ECO:0000256" key="12">
    <source>
        <dbReference type="SAM" id="MobiDB-lite"/>
    </source>
</evidence>
<comment type="function">
    <text evidence="2">Colicins are polypeptide toxins produced by and active against E.coli and closely related bacteria.</text>
</comment>
<evidence type="ECO:0000256" key="5">
    <source>
        <dbReference type="ARBA" id="ARBA00022529"/>
    </source>
</evidence>
<geneLocation type="plasmid" evidence="14">
    <name>pAlvA</name>
</geneLocation>
<dbReference type="InterPro" id="IPR038283">
    <property type="entry name" value="Channel_colicin_C_sf"/>
</dbReference>
<sequence length="408" mass="43027">MSGGDGKGHNSGAHDSGGSINGTSGKGGPSSGGASDNSGWSSENNPWGGGNSGMIGGSQGGNGANHGGENTSSNYGKDVSRQIGDAIARKEGINPKIFTGYFIRSDGYLIGITPLVSGDAFGVNLGLFNNNQNSSSENKGWNGRNGDGIKNSSQGGWKIKTNELTSNQVAAAKSVPEPKNSKYYKSMREASDEVINSNLNQGHGVGEAARAERDYREKVKNAINDNSPNVLQDAIKFTADFYKEVFNAYGEKAEKLAKLLADQAKGKKIRNVEDALKSYEKHKANINKKINAKDREAIAKALESMDVEKAAKNISKFSKGLGWVGPAIDITDWFTELYKAVKTDNWRSLYVKTETIAVGLAATHVTALAFSAVLGGPIGILGYGLIMAGVGALVNETIVDEANKVIGI</sequence>
<comment type="function">
    <text evidence="1">This colicin is a channel-forming colicin. This class of transmembrane toxins depolarize the cytoplasmic membrane, leading to dissipation of cellular energy.</text>
</comment>
<dbReference type="TCDB" id="1.C.1.1.3">
    <property type="family name" value="the channel-forming colicin (colicin) family"/>
</dbReference>
<feature type="domain" description="Channel forming colicins" evidence="13">
    <location>
        <begin position="229"/>
        <end position="404"/>
    </location>
</feature>
<keyword evidence="14" id="KW-0614">Plasmid</keyword>
<feature type="region of interest" description="Disordered" evidence="12">
    <location>
        <begin position="1"/>
        <end position="77"/>
    </location>
</feature>
<dbReference type="GO" id="GO:0016020">
    <property type="term" value="C:membrane"/>
    <property type="evidence" value="ECO:0007669"/>
    <property type="project" value="UniProtKB-SubCell"/>
</dbReference>
<evidence type="ECO:0000256" key="2">
    <source>
        <dbReference type="ARBA" id="ARBA00003197"/>
    </source>
</evidence>
<feature type="coiled-coil region" evidence="11">
    <location>
        <begin position="269"/>
        <end position="296"/>
    </location>
</feature>
<keyword evidence="8" id="KW-0044">Antibiotic</keyword>
<dbReference type="InterPro" id="IPR000293">
    <property type="entry name" value="Channel_colicin_C"/>
</dbReference>
<keyword evidence="11" id="KW-0175">Coiled coil</keyword>
<dbReference type="PRINTS" id="PR00280">
    <property type="entry name" value="CHANLCOLICIN"/>
</dbReference>
<organism evidence="14">
    <name type="scientific">Hafnia alvei</name>
    <dbReference type="NCBI Taxonomy" id="569"/>
    <lineage>
        <taxon>Bacteria</taxon>
        <taxon>Pseudomonadati</taxon>
        <taxon>Pseudomonadota</taxon>
        <taxon>Gammaproteobacteria</taxon>
        <taxon>Enterobacterales</taxon>
        <taxon>Hafniaceae</taxon>
        <taxon>Hafnia</taxon>
    </lineage>
</organism>
<protein>
    <submittedName>
        <fullName evidence="14">Alveicin A bacteriocin toxin</fullName>
    </submittedName>
</protein>
<dbReference type="EMBL" id="AY271828">
    <property type="protein sequence ID" value="AAQ21130.1"/>
    <property type="molecule type" value="Genomic_DNA"/>
</dbReference>
<evidence type="ECO:0000256" key="9">
    <source>
        <dbReference type="ARBA" id="ARBA00023048"/>
    </source>
</evidence>
<gene>
    <name evidence="14" type="primary">aat</name>
</gene>
<evidence type="ECO:0000256" key="1">
    <source>
        <dbReference type="ARBA" id="ARBA00002178"/>
    </source>
</evidence>
<dbReference type="SMR" id="Q6WRX0"/>
<evidence type="ECO:0000256" key="7">
    <source>
        <dbReference type="ARBA" id="ARBA00022989"/>
    </source>
</evidence>
<evidence type="ECO:0000259" key="13">
    <source>
        <dbReference type="Pfam" id="PF01024"/>
    </source>
</evidence>
<keyword evidence="10" id="KW-0472">Membrane</keyword>
<evidence type="ECO:0000313" key="14">
    <source>
        <dbReference type="EMBL" id="AAQ21130.1"/>
    </source>
</evidence>
<keyword evidence="7" id="KW-1133">Transmembrane helix</keyword>
<keyword evidence="9" id="KW-0078">Bacteriocin</keyword>
<accession>Q6WRX0</accession>
<keyword evidence="6" id="KW-0812">Transmembrane</keyword>
<dbReference type="RefSeq" id="WP_011178375.1">
    <property type="nucleotide sequence ID" value="NC_005910.1"/>
</dbReference>
<evidence type="ECO:0000256" key="6">
    <source>
        <dbReference type="ARBA" id="ARBA00022692"/>
    </source>
</evidence>
<evidence type="ECO:0000256" key="10">
    <source>
        <dbReference type="ARBA" id="ARBA00023136"/>
    </source>
</evidence>
<name>Q6WRX0_HAFAL</name>
<dbReference type="GO" id="GO:0050829">
    <property type="term" value="P:defense response to Gram-negative bacterium"/>
    <property type="evidence" value="ECO:0007669"/>
    <property type="project" value="InterPro"/>
</dbReference>